<keyword evidence="4" id="KW-1185">Reference proteome</keyword>
<accession>A0A9J6P4S7</accession>
<comment type="similarity">
    <text evidence="1 2">Belongs to the UPF0102 family.</text>
</comment>
<dbReference type="PANTHER" id="PTHR34039">
    <property type="entry name" value="UPF0102 PROTEIN YRAN"/>
    <property type="match status" value="1"/>
</dbReference>
<evidence type="ECO:0000256" key="1">
    <source>
        <dbReference type="ARBA" id="ARBA00006738"/>
    </source>
</evidence>
<proteinExistence type="inferred from homology"/>
<reference evidence="3" key="2">
    <citation type="submission" date="2021-04" db="EMBL/GenBank/DDBJ databases">
        <authorList>
            <person name="Dong X."/>
        </authorList>
    </citation>
    <scope>NUCLEOTIDE SEQUENCE</scope>
    <source>
        <strain evidence="3">ZWT</strain>
    </source>
</reference>
<dbReference type="Proteomes" id="UP001056429">
    <property type="component" value="Unassembled WGS sequence"/>
</dbReference>
<dbReference type="SUPFAM" id="SSF52980">
    <property type="entry name" value="Restriction endonuclease-like"/>
    <property type="match status" value="1"/>
</dbReference>
<dbReference type="GO" id="GO:0003676">
    <property type="term" value="F:nucleic acid binding"/>
    <property type="evidence" value="ECO:0007669"/>
    <property type="project" value="InterPro"/>
</dbReference>
<organism evidence="3 4">
    <name type="scientific">Oceanirhabdus seepicola</name>
    <dbReference type="NCBI Taxonomy" id="2828781"/>
    <lineage>
        <taxon>Bacteria</taxon>
        <taxon>Bacillati</taxon>
        <taxon>Bacillota</taxon>
        <taxon>Clostridia</taxon>
        <taxon>Eubacteriales</taxon>
        <taxon>Clostridiaceae</taxon>
        <taxon>Oceanirhabdus</taxon>
    </lineage>
</organism>
<evidence type="ECO:0000313" key="4">
    <source>
        <dbReference type="Proteomes" id="UP001056429"/>
    </source>
</evidence>
<dbReference type="RefSeq" id="WP_250860201.1">
    <property type="nucleotide sequence ID" value="NZ_JAGSOJ010000003.1"/>
</dbReference>
<dbReference type="PANTHER" id="PTHR34039:SF1">
    <property type="entry name" value="UPF0102 PROTEIN YRAN"/>
    <property type="match status" value="1"/>
</dbReference>
<protein>
    <recommendedName>
        <fullName evidence="2">UPF0102 protein KDK92_15295</fullName>
    </recommendedName>
</protein>
<dbReference type="AlphaFoldDB" id="A0A9J6P4S7"/>
<dbReference type="HAMAP" id="MF_00048">
    <property type="entry name" value="UPF0102"/>
    <property type="match status" value="1"/>
</dbReference>
<dbReference type="Gene3D" id="3.40.1350.10">
    <property type="match status" value="1"/>
</dbReference>
<gene>
    <name evidence="3" type="ORF">KDK92_15295</name>
</gene>
<evidence type="ECO:0000256" key="2">
    <source>
        <dbReference type="HAMAP-Rule" id="MF_00048"/>
    </source>
</evidence>
<comment type="caution">
    <text evidence="3">The sequence shown here is derived from an EMBL/GenBank/DDBJ whole genome shotgun (WGS) entry which is preliminary data.</text>
</comment>
<dbReference type="InterPro" id="IPR003509">
    <property type="entry name" value="UPF0102_YraN-like"/>
</dbReference>
<dbReference type="EMBL" id="JAGSOJ010000003">
    <property type="protein sequence ID" value="MCM1991097.1"/>
    <property type="molecule type" value="Genomic_DNA"/>
</dbReference>
<dbReference type="InterPro" id="IPR011856">
    <property type="entry name" value="tRNA_endonuc-like_dom_sf"/>
</dbReference>
<dbReference type="InterPro" id="IPR011335">
    <property type="entry name" value="Restrct_endonuc-II-like"/>
</dbReference>
<sequence length="119" mass="13983">MKSYKKTFGSMNENIVSSYLKSNNYTIIETNYRHNLGEIDIIAKDKLNECICFIEVKSKFIDNFDTYPPVTKYQLNRIKRSAFVYLKKFFPNENARIDLIKVVNNGTNSSIDHIKDITW</sequence>
<reference evidence="3" key="1">
    <citation type="journal article" date="2021" name="mSystems">
        <title>Bacteria and Archaea Synergistically Convert Glycine Betaine to Biogenic Methane in the Formosa Cold Seep of the South China Sea.</title>
        <authorList>
            <person name="Li L."/>
            <person name="Zhang W."/>
            <person name="Zhang S."/>
            <person name="Song L."/>
            <person name="Sun Q."/>
            <person name="Zhang H."/>
            <person name="Xiang H."/>
            <person name="Dong X."/>
        </authorList>
    </citation>
    <scope>NUCLEOTIDE SEQUENCE</scope>
    <source>
        <strain evidence="3">ZWT</strain>
    </source>
</reference>
<evidence type="ECO:0000313" key="3">
    <source>
        <dbReference type="EMBL" id="MCM1991097.1"/>
    </source>
</evidence>
<dbReference type="Pfam" id="PF02021">
    <property type="entry name" value="UPF0102"/>
    <property type="match status" value="1"/>
</dbReference>
<name>A0A9J6P4S7_9CLOT</name>